<comment type="caution">
    <text evidence="1">The sequence shown here is derived from an EMBL/GenBank/DDBJ whole genome shotgun (WGS) entry which is preliminary data.</text>
</comment>
<dbReference type="AlphaFoldDB" id="A0A0F9B4Q7"/>
<organism evidence="1">
    <name type="scientific">marine sediment metagenome</name>
    <dbReference type="NCBI Taxonomy" id="412755"/>
    <lineage>
        <taxon>unclassified sequences</taxon>
        <taxon>metagenomes</taxon>
        <taxon>ecological metagenomes</taxon>
    </lineage>
</organism>
<dbReference type="EMBL" id="LAZR01042753">
    <property type="protein sequence ID" value="KKL08752.1"/>
    <property type="molecule type" value="Genomic_DNA"/>
</dbReference>
<protein>
    <submittedName>
        <fullName evidence="1">Uncharacterized protein</fullName>
    </submittedName>
</protein>
<gene>
    <name evidence="1" type="ORF">LCGC14_2572710</name>
</gene>
<evidence type="ECO:0000313" key="1">
    <source>
        <dbReference type="EMBL" id="KKL08752.1"/>
    </source>
</evidence>
<name>A0A0F9B4Q7_9ZZZZ</name>
<proteinExistence type="predicted"/>
<accession>A0A0F9B4Q7</accession>
<reference evidence="1" key="1">
    <citation type="journal article" date="2015" name="Nature">
        <title>Complex archaea that bridge the gap between prokaryotes and eukaryotes.</title>
        <authorList>
            <person name="Spang A."/>
            <person name="Saw J.H."/>
            <person name="Jorgensen S.L."/>
            <person name="Zaremba-Niedzwiedzka K."/>
            <person name="Martijn J."/>
            <person name="Lind A.E."/>
            <person name="van Eijk R."/>
            <person name="Schleper C."/>
            <person name="Guy L."/>
            <person name="Ettema T.J."/>
        </authorList>
    </citation>
    <scope>NUCLEOTIDE SEQUENCE</scope>
</reference>
<sequence>MPDLWMDVDAAIGEAPINIMPLIDDTDFKTREESVVFNQSGLDLVWNFVTTAGAMTQTAVTPTDTAGDYDWVNQGNGMYSIEIPATGGASINNDTEGFGWFTGFATGILPWRGPVIGFRAAGLNNVLIDDAHSVTRGLAGTALPAAAADAIGGLPISDAGGLDLDAKLAATNEVTAARMAALTDWINGNRLDLLLDAIPTTAMRGTDSAATAADLLDKLGAVNEAAAAGDPSATESDMQYVKQIVNILV</sequence>
<feature type="non-terminal residue" evidence="1">
    <location>
        <position position="249"/>
    </location>
</feature>